<dbReference type="OrthoDB" id="6071622at2759"/>
<dbReference type="InterPro" id="IPR009003">
    <property type="entry name" value="Peptidase_S1_PA"/>
</dbReference>
<proteinExistence type="predicted"/>
<reference evidence="1 2" key="1">
    <citation type="submission" date="2019-01" db="EMBL/GenBank/DDBJ databases">
        <title>A draft genome assembly of the solar-powered sea slug Elysia chlorotica.</title>
        <authorList>
            <person name="Cai H."/>
            <person name="Li Q."/>
            <person name="Fang X."/>
            <person name="Li J."/>
            <person name="Curtis N.E."/>
            <person name="Altenburger A."/>
            <person name="Shibata T."/>
            <person name="Feng M."/>
            <person name="Maeda T."/>
            <person name="Schwartz J.A."/>
            <person name="Shigenobu S."/>
            <person name="Lundholm N."/>
            <person name="Nishiyama T."/>
            <person name="Yang H."/>
            <person name="Hasebe M."/>
            <person name="Li S."/>
            <person name="Pierce S.K."/>
            <person name="Wang J."/>
        </authorList>
    </citation>
    <scope>NUCLEOTIDE SEQUENCE [LARGE SCALE GENOMIC DNA]</scope>
    <source>
        <strain evidence="1">EC2010</strain>
        <tissue evidence="1">Whole organism of an adult</tissue>
    </source>
</reference>
<dbReference type="Gene3D" id="2.40.10.10">
    <property type="entry name" value="Trypsin-like serine proteases"/>
    <property type="match status" value="2"/>
</dbReference>
<protein>
    <submittedName>
        <fullName evidence="1">Uncharacterized protein</fullName>
    </submittedName>
</protein>
<dbReference type="InterPro" id="IPR043504">
    <property type="entry name" value="Peptidase_S1_PA_chymotrypsin"/>
</dbReference>
<sequence>MDSYCSQFVKSFHMQVLVESYDTADVSTIELDGSTSANLDKSSSSTDTLKTVELDSPLSFNDACIQPACVPNSAIKTDEIDFDDCRMLGYGDTQAGINTPVDRLIEIEVTVDSSSVTEDKLKVTRKTGNSKTGPCMNDFSAPLICSHAVTSEWITVGMTSKISFACDSGDRWVFEVENLLSDGQGFFSGLQGFKYSSRD</sequence>
<dbReference type="EMBL" id="RQTK01000372">
    <property type="protein sequence ID" value="RUS80820.1"/>
    <property type="molecule type" value="Genomic_DNA"/>
</dbReference>
<dbReference type="AlphaFoldDB" id="A0A433TGX5"/>
<name>A0A433TGX5_ELYCH</name>
<evidence type="ECO:0000313" key="2">
    <source>
        <dbReference type="Proteomes" id="UP000271974"/>
    </source>
</evidence>
<dbReference type="Proteomes" id="UP000271974">
    <property type="component" value="Unassembled WGS sequence"/>
</dbReference>
<gene>
    <name evidence="1" type="ORF">EGW08_011441</name>
</gene>
<accession>A0A433TGX5</accession>
<comment type="caution">
    <text evidence="1">The sequence shown here is derived from an EMBL/GenBank/DDBJ whole genome shotgun (WGS) entry which is preliminary data.</text>
</comment>
<dbReference type="SUPFAM" id="SSF50494">
    <property type="entry name" value="Trypsin-like serine proteases"/>
    <property type="match status" value="1"/>
</dbReference>
<dbReference type="STRING" id="188477.A0A433TGX5"/>
<keyword evidence="2" id="KW-1185">Reference proteome</keyword>
<organism evidence="1 2">
    <name type="scientific">Elysia chlorotica</name>
    <name type="common">Eastern emerald elysia</name>
    <name type="synonym">Sea slug</name>
    <dbReference type="NCBI Taxonomy" id="188477"/>
    <lineage>
        <taxon>Eukaryota</taxon>
        <taxon>Metazoa</taxon>
        <taxon>Spiralia</taxon>
        <taxon>Lophotrochozoa</taxon>
        <taxon>Mollusca</taxon>
        <taxon>Gastropoda</taxon>
        <taxon>Heterobranchia</taxon>
        <taxon>Euthyneura</taxon>
        <taxon>Panpulmonata</taxon>
        <taxon>Sacoglossa</taxon>
        <taxon>Placobranchoidea</taxon>
        <taxon>Plakobranchidae</taxon>
        <taxon>Elysia</taxon>
    </lineage>
</organism>
<evidence type="ECO:0000313" key="1">
    <source>
        <dbReference type="EMBL" id="RUS80820.1"/>
    </source>
</evidence>